<keyword evidence="1" id="KW-0677">Repeat</keyword>
<organism evidence="3 4">
    <name type="scientific">Papaver somniferum</name>
    <name type="common">Opium poppy</name>
    <dbReference type="NCBI Taxonomy" id="3469"/>
    <lineage>
        <taxon>Eukaryota</taxon>
        <taxon>Viridiplantae</taxon>
        <taxon>Streptophyta</taxon>
        <taxon>Embryophyta</taxon>
        <taxon>Tracheophyta</taxon>
        <taxon>Spermatophyta</taxon>
        <taxon>Magnoliopsida</taxon>
        <taxon>Ranunculales</taxon>
        <taxon>Papaveraceae</taxon>
        <taxon>Papaveroideae</taxon>
        <taxon>Papaver</taxon>
    </lineage>
</organism>
<dbReference type="InterPro" id="IPR011990">
    <property type="entry name" value="TPR-like_helical_dom_sf"/>
</dbReference>
<dbReference type="PROSITE" id="PS51375">
    <property type="entry name" value="PPR"/>
    <property type="match status" value="3"/>
</dbReference>
<evidence type="ECO:0000313" key="4">
    <source>
        <dbReference type="Proteomes" id="UP000316621"/>
    </source>
</evidence>
<name>A0A4Y7KYV7_PAPSO</name>
<dbReference type="EMBL" id="CM010723">
    <property type="protein sequence ID" value="RZC77129.1"/>
    <property type="molecule type" value="Genomic_DNA"/>
</dbReference>
<feature type="repeat" description="PPR" evidence="2">
    <location>
        <begin position="188"/>
        <end position="222"/>
    </location>
</feature>
<dbReference type="FunFam" id="1.25.40.10:FF:000242">
    <property type="entry name" value="Pentatricopeptide repeat-containing protein"/>
    <property type="match status" value="1"/>
</dbReference>
<feature type="repeat" description="PPR" evidence="2">
    <location>
        <begin position="87"/>
        <end position="121"/>
    </location>
</feature>
<evidence type="ECO:0008006" key="5">
    <source>
        <dbReference type="Google" id="ProtNLM"/>
    </source>
</evidence>
<proteinExistence type="predicted"/>
<evidence type="ECO:0000313" key="3">
    <source>
        <dbReference type="EMBL" id="RZC77129.1"/>
    </source>
</evidence>
<protein>
    <recommendedName>
        <fullName evidence="5">Pentacotripeptide-repeat region of PRORP domain-containing protein</fullName>
    </recommendedName>
</protein>
<accession>A0A4Y7KYV7</accession>
<gene>
    <name evidence="3" type="ORF">C5167_001298</name>
</gene>
<feature type="repeat" description="PPR" evidence="2">
    <location>
        <begin position="291"/>
        <end position="325"/>
    </location>
</feature>
<reference evidence="3 4" key="1">
    <citation type="journal article" date="2018" name="Science">
        <title>The opium poppy genome and morphinan production.</title>
        <authorList>
            <person name="Guo L."/>
            <person name="Winzer T."/>
            <person name="Yang X."/>
            <person name="Li Y."/>
            <person name="Ning Z."/>
            <person name="He Z."/>
            <person name="Teodor R."/>
            <person name="Lu Y."/>
            <person name="Bowser T.A."/>
            <person name="Graham I.A."/>
            <person name="Ye K."/>
        </authorList>
    </citation>
    <scope>NUCLEOTIDE SEQUENCE [LARGE SCALE GENOMIC DNA]</scope>
    <source>
        <strain evidence="4">cv. HN1</strain>
        <tissue evidence="3">Leaves</tissue>
    </source>
</reference>
<evidence type="ECO:0000256" key="1">
    <source>
        <dbReference type="ARBA" id="ARBA00022737"/>
    </source>
</evidence>
<sequence length="456" mass="51100">MTSIHSLLSNLSKIKEPQKLISPFHYRHFHSHQIGMFKYTTNIKSLVSGSNSAQTFANHLSNCTSVRELNHVYGQIIRTYMLELYPGTFQWNNIMGSYVRSEIPSAALKVYLVMLRSGVSPDNYTIPIVLKAACRLLDVVNWRQFHSVVIKNGLESNEFCESALISLYSKAGEFGIARKVFEQNVDRELGSWNAIIGALAQGGNAKEAIHMFIKLLKEGFAPDGVTMVSITSACGRLGNLELGLQLHKCVIQARTIEKSDILMSNSLVDMYGKCGRMDLAHKVFERVVCRNVSTWTSLITGYAMHGCVSEALDCFRDMRLDGVPPNSVTFIGVLSACVHGGLVSEGKNYFDMMKQTYGINPRIQHYGVMVDLLGRAGLIEEAKVLVERMPMKPNAAIWGALMGACEKYGNGRICGKEIRRIRTVERWRVGLWKEVARVREMMKKKRIEKIPGYSSV</sequence>
<dbReference type="GO" id="GO:0003723">
    <property type="term" value="F:RNA binding"/>
    <property type="evidence" value="ECO:0007669"/>
    <property type="project" value="InterPro"/>
</dbReference>
<dbReference type="PANTHER" id="PTHR47926">
    <property type="entry name" value="PENTATRICOPEPTIDE REPEAT-CONTAINING PROTEIN"/>
    <property type="match status" value="1"/>
</dbReference>
<dbReference type="Proteomes" id="UP000316621">
    <property type="component" value="Chromosome 9"/>
</dbReference>
<dbReference type="OMA" id="TNEYCET"/>
<dbReference type="GO" id="GO:0009451">
    <property type="term" value="P:RNA modification"/>
    <property type="evidence" value="ECO:0007669"/>
    <property type="project" value="InterPro"/>
</dbReference>
<dbReference type="PANTHER" id="PTHR47926:SF491">
    <property type="entry name" value="(WILD MALAYSIAN BANANA) HYPOTHETICAL PROTEIN"/>
    <property type="match status" value="1"/>
</dbReference>
<dbReference type="NCBIfam" id="TIGR00756">
    <property type="entry name" value="PPR"/>
    <property type="match status" value="2"/>
</dbReference>
<dbReference type="Gene3D" id="1.25.40.10">
    <property type="entry name" value="Tetratricopeptide repeat domain"/>
    <property type="match status" value="3"/>
</dbReference>
<dbReference type="Pfam" id="PF01535">
    <property type="entry name" value="PPR"/>
    <property type="match status" value="3"/>
</dbReference>
<keyword evidence="4" id="KW-1185">Reference proteome</keyword>
<dbReference type="InterPro" id="IPR046960">
    <property type="entry name" value="PPR_At4g14850-like_plant"/>
</dbReference>
<dbReference type="AlphaFoldDB" id="A0A4Y7KYV7"/>
<dbReference type="FunFam" id="1.25.40.10:FF:001814">
    <property type="entry name" value="Pentatricopeptide repeat-containing protein At1g77170, mitochondrial"/>
    <property type="match status" value="1"/>
</dbReference>
<dbReference type="InterPro" id="IPR002885">
    <property type="entry name" value="PPR_rpt"/>
</dbReference>
<dbReference type="Pfam" id="PF13041">
    <property type="entry name" value="PPR_2"/>
    <property type="match status" value="2"/>
</dbReference>
<dbReference type="Gramene" id="RZC77129">
    <property type="protein sequence ID" value="RZC77129"/>
    <property type="gene ID" value="C5167_001298"/>
</dbReference>
<dbReference type="STRING" id="3469.A0A4Y7KYV7"/>
<evidence type="ECO:0000256" key="2">
    <source>
        <dbReference type="PROSITE-ProRule" id="PRU00708"/>
    </source>
</evidence>